<name>A0A8D2LC84_VARKO</name>
<comment type="similarity">
    <text evidence="2">Belongs to the complex I NDUFA11 subunit family.</text>
</comment>
<sequence>RAGDQAGVPGDQPPGDMPEETGRAAEWGLVGAAYDIMLYPPDTALQSFQKAASATVTMATLGAVFGATTCLTAELRDAPDDPLNYFIGGCVSGAVLGARAHSFATGSTACAGFGILAALFKISKKEGWNLLGPPKL</sequence>
<keyword evidence="4" id="KW-0812">Transmembrane</keyword>
<accession>A0A8D2LC84</accession>
<dbReference type="AlphaFoldDB" id="A0A8D2LC84"/>
<dbReference type="Proteomes" id="UP000694545">
    <property type="component" value="Unplaced"/>
</dbReference>
<reference evidence="12" key="2">
    <citation type="submission" date="2025-09" db="UniProtKB">
        <authorList>
            <consortium name="Ensembl"/>
        </authorList>
    </citation>
    <scope>IDENTIFICATION</scope>
</reference>
<evidence type="ECO:0000313" key="13">
    <source>
        <dbReference type="Proteomes" id="UP000694545"/>
    </source>
</evidence>
<evidence type="ECO:0000256" key="5">
    <source>
        <dbReference type="ARBA" id="ARBA00022792"/>
    </source>
</evidence>
<keyword evidence="8" id="KW-0472">Membrane</keyword>
<evidence type="ECO:0000256" key="1">
    <source>
        <dbReference type="ARBA" id="ARBA00004292"/>
    </source>
</evidence>
<evidence type="ECO:0000256" key="6">
    <source>
        <dbReference type="ARBA" id="ARBA00022989"/>
    </source>
</evidence>
<evidence type="ECO:0000256" key="7">
    <source>
        <dbReference type="ARBA" id="ARBA00023128"/>
    </source>
</evidence>
<feature type="region of interest" description="Disordered" evidence="11">
    <location>
        <begin position="1"/>
        <end position="21"/>
    </location>
</feature>
<dbReference type="GO" id="GO:0045271">
    <property type="term" value="C:respiratory chain complex I"/>
    <property type="evidence" value="ECO:0007669"/>
    <property type="project" value="InterPro"/>
</dbReference>
<evidence type="ECO:0000256" key="3">
    <source>
        <dbReference type="ARBA" id="ARBA00018191"/>
    </source>
</evidence>
<evidence type="ECO:0000256" key="11">
    <source>
        <dbReference type="SAM" id="MobiDB-lite"/>
    </source>
</evidence>
<evidence type="ECO:0000256" key="2">
    <source>
        <dbReference type="ARBA" id="ARBA00008699"/>
    </source>
</evidence>
<keyword evidence="6" id="KW-1133">Transmembrane helix</keyword>
<evidence type="ECO:0000256" key="9">
    <source>
        <dbReference type="ARBA" id="ARBA00030608"/>
    </source>
</evidence>
<dbReference type="OMA" id="FRKTWLA"/>
<dbReference type="GO" id="GO:0005743">
    <property type="term" value="C:mitochondrial inner membrane"/>
    <property type="evidence" value="ECO:0007669"/>
    <property type="project" value="UniProtKB-SubCell"/>
</dbReference>
<keyword evidence="13" id="KW-1185">Reference proteome</keyword>
<keyword evidence="5" id="KW-0999">Mitochondrion inner membrane</keyword>
<reference evidence="12" key="1">
    <citation type="submission" date="2025-08" db="UniProtKB">
        <authorList>
            <consortium name="Ensembl"/>
        </authorList>
    </citation>
    <scope>IDENTIFICATION</scope>
</reference>
<evidence type="ECO:0000256" key="8">
    <source>
        <dbReference type="ARBA" id="ARBA00023136"/>
    </source>
</evidence>
<dbReference type="Ensembl" id="ENSVKKT00000020457.1">
    <property type="protein sequence ID" value="ENSVKKP00000019967.1"/>
    <property type="gene ID" value="ENSVKKG00000013504.1"/>
</dbReference>
<keyword evidence="7" id="KW-0496">Mitochondrion</keyword>
<dbReference type="GO" id="GO:0006120">
    <property type="term" value="P:mitochondrial electron transport, NADH to ubiquinone"/>
    <property type="evidence" value="ECO:0007669"/>
    <property type="project" value="InterPro"/>
</dbReference>
<proteinExistence type="inferred from homology"/>
<evidence type="ECO:0000313" key="12">
    <source>
        <dbReference type="Ensembl" id="ENSVKKP00000019967.1"/>
    </source>
</evidence>
<protein>
    <recommendedName>
        <fullName evidence="3">NADH dehydrogenase [ubiquinone] 1 alpha subcomplex subunit 11</fullName>
    </recommendedName>
    <alternativeName>
        <fullName evidence="9">Complex I-B14.7</fullName>
    </alternativeName>
    <alternativeName>
        <fullName evidence="10">NADH-ubiquinone oxidoreductase subunit B14.7</fullName>
    </alternativeName>
</protein>
<dbReference type="Pfam" id="PF02466">
    <property type="entry name" value="Tim17"/>
    <property type="match status" value="1"/>
</dbReference>
<evidence type="ECO:0000256" key="4">
    <source>
        <dbReference type="ARBA" id="ARBA00022692"/>
    </source>
</evidence>
<comment type="subcellular location">
    <subcellularLocation>
        <location evidence="1">Mitochondrion inner membrane</location>
        <topology evidence="1">Multi-pass membrane protein</topology>
        <orientation evidence="1">Matrix side</orientation>
    </subcellularLocation>
</comment>
<dbReference type="PANTHER" id="PTHR21382">
    <property type="entry name" value="NADH-UBIQUINONE OXIDOREDUCTASE SUBUNIT"/>
    <property type="match status" value="1"/>
</dbReference>
<dbReference type="PANTHER" id="PTHR21382:SF1">
    <property type="entry name" value="NADH DEHYDROGENASE [UBIQUINONE] 1 ALPHA SUBCOMPLEX SUBUNIT 11"/>
    <property type="match status" value="1"/>
</dbReference>
<evidence type="ECO:0000256" key="10">
    <source>
        <dbReference type="ARBA" id="ARBA00031497"/>
    </source>
</evidence>
<dbReference type="InterPro" id="IPR039205">
    <property type="entry name" value="NDUFA11"/>
</dbReference>
<organism evidence="12 13">
    <name type="scientific">Varanus komodoensis</name>
    <name type="common">Komodo dragon</name>
    <dbReference type="NCBI Taxonomy" id="61221"/>
    <lineage>
        <taxon>Eukaryota</taxon>
        <taxon>Metazoa</taxon>
        <taxon>Chordata</taxon>
        <taxon>Craniata</taxon>
        <taxon>Vertebrata</taxon>
        <taxon>Euteleostomi</taxon>
        <taxon>Lepidosauria</taxon>
        <taxon>Squamata</taxon>
        <taxon>Bifurcata</taxon>
        <taxon>Unidentata</taxon>
        <taxon>Episquamata</taxon>
        <taxon>Toxicofera</taxon>
        <taxon>Anguimorpha</taxon>
        <taxon>Paleoanguimorpha</taxon>
        <taxon>Varanoidea</taxon>
        <taxon>Varanidae</taxon>
        <taxon>Varanus</taxon>
    </lineage>
</organism>